<dbReference type="AlphaFoldDB" id="A0A8J2YBD5"/>
<evidence type="ECO:0000256" key="1">
    <source>
        <dbReference type="SAM" id="Phobius"/>
    </source>
</evidence>
<keyword evidence="1" id="KW-1133">Transmembrane helix</keyword>
<gene>
    <name evidence="3" type="ORF">GCM10011312_22240</name>
</gene>
<dbReference type="Pfam" id="PF16363">
    <property type="entry name" value="GDP_Man_Dehyd"/>
    <property type="match status" value="1"/>
</dbReference>
<reference evidence="3" key="1">
    <citation type="journal article" date="2014" name="Int. J. Syst. Evol. Microbiol.">
        <title>Complete genome sequence of Corynebacterium casei LMG S-19264T (=DSM 44701T), isolated from a smear-ripened cheese.</title>
        <authorList>
            <consortium name="US DOE Joint Genome Institute (JGI-PGF)"/>
            <person name="Walter F."/>
            <person name="Albersmeier A."/>
            <person name="Kalinowski J."/>
            <person name="Ruckert C."/>
        </authorList>
    </citation>
    <scope>NUCLEOTIDE SEQUENCE</scope>
    <source>
        <strain evidence="3">CGMCC 1.12924</strain>
    </source>
</reference>
<keyword evidence="4" id="KW-1185">Reference proteome</keyword>
<dbReference type="SUPFAM" id="SSF51735">
    <property type="entry name" value="NAD(P)-binding Rossmann-fold domains"/>
    <property type="match status" value="1"/>
</dbReference>
<keyword evidence="1" id="KW-0472">Membrane</keyword>
<organism evidence="3 4">
    <name type="scientific">Planktosalinus lacus</name>
    <dbReference type="NCBI Taxonomy" id="1526573"/>
    <lineage>
        <taxon>Bacteria</taxon>
        <taxon>Pseudomonadati</taxon>
        <taxon>Bacteroidota</taxon>
        <taxon>Flavobacteriia</taxon>
        <taxon>Flavobacteriales</taxon>
        <taxon>Flavobacteriaceae</taxon>
        <taxon>Planktosalinus</taxon>
    </lineage>
</organism>
<feature type="domain" description="NAD(P)-binding" evidence="2">
    <location>
        <begin position="17"/>
        <end position="319"/>
    </location>
</feature>
<sequence>MESNIYHDQNLSNYSFLITGGAGFIGSNLVAYLLKHGSKKVRVLDNYATGFINNLKEFDSLPNFEIIEGDIRDLETCKKAMNGIDFVSHQAALGSVPRSINDPITSNEVNISGFLNMLVAQKESNSVKRMVYAASSSTYGDSKMLPKVEDNIGKPLSPYAVTKYVNELYASVFHKTYGIELIGLRYFNVFGPKQSPTGAYAAVIPLFMQALKDKKSPTINGDGEQTRDFTFVDNAVQANIKALFAGKEAVNEVYNVAFGDRISLNTLWSDLNEISNSNVEAIYGPPRIGDVRDSLADISKARKLLGYDPKFSVHQGLQNTWDYFLKK</sequence>
<name>A0A8J2YBD5_9FLAO</name>
<evidence type="ECO:0000313" key="3">
    <source>
        <dbReference type="EMBL" id="GGD98244.1"/>
    </source>
</evidence>
<keyword evidence="1" id="KW-0812">Transmembrane</keyword>
<proteinExistence type="predicted"/>
<comment type="caution">
    <text evidence="3">The sequence shown here is derived from an EMBL/GenBank/DDBJ whole genome shotgun (WGS) entry which is preliminary data.</text>
</comment>
<dbReference type="RefSeq" id="WP_188442534.1">
    <property type="nucleotide sequence ID" value="NZ_BMGK01000009.1"/>
</dbReference>
<dbReference type="InterPro" id="IPR036291">
    <property type="entry name" value="NAD(P)-bd_dom_sf"/>
</dbReference>
<reference evidence="3" key="2">
    <citation type="submission" date="2020-09" db="EMBL/GenBank/DDBJ databases">
        <authorList>
            <person name="Sun Q."/>
            <person name="Zhou Y."/>
        </authorList>
    </citation>
    <scope>NUCLEOTIDE SEQUENCE</scope>
    <source>
        <strain evidence="3">CGMCC 1.12924</strain>
    </source>
</reference>
<evidence type="ECO:0000259" key="2">
    <source>
        <dbReference type="Pfam" id="PF16363"/>
    </source>
</evidence>
<evidence type="ECO:0000313" key="4">
    <source>
        <dbReference type="Proteomes" id="UP000652231"/>
    </source>
</evidence>
<dbReference type="Gene3D" id="3.40.50.720">
    <property type="entry name" value="NAD(P)-binding Rossmann-like Domain"/>
    <property type="match status" value="1"/>
</dbReference>
<dbReference type="PRINTS" id="PR01713">
    <property type="entry name" value="NUCEPIMERASE"/>
</dbReference>
<protein>
    <submittedName>
        <fullName evidence="3">Epimerase</fullName>
    </submittedName>
</protein>
<accession>A0A8J2YBD5</accession>
<feature type="transmembrane region" description="Helical" evidence="1">
    <location>
        <begin position="14"/>
        <end position="34"/>
    </location>
</feature>
<dbReference type="Gene3D" id="3.90.25.10">
    <property type="entry name" value="UDP-galactose 4-epimerase, domain 1"/>
    <property type="match status" value="1"/>
</dbReference>
<dbReference type="InterPro" id="IPR016040">
    <property type="entry name" value="NAD(P)-bd_dom"/>
</dbReference>
<dbReference type="CDD" id="cd05256">
    <property type="entry name" value="UDP_AE_SDR_e"/>
    <property type="match status" value="1"/>
</dbReference>
<dbReference type="EMBL" id="BMGK01000009">
    <property type="protein sequence ID" value="GGD98244.1"/>
    <property type="molecule type" value="Genomic_DNA"/>
</dbReference>
<dbReference type="Proteomes" id="UP000652231">
    <property type="component" value="Unassembled WGS sequence"/>
</dbReference>
<dbReference type="PANTHER" id="PTHR43000">
    <property type="entry name" value="DTDP-D-GLUCOSE 4,6-DEHYDRATASE-RELATED"/>
    <property type="match status" value="1"/>
</dbReference>